<accession>A0ABR2D1H3</accession>
<evidence type="ECO:0000256" key="12">
    <source>
        <dbReference type="SAM" id="MobiDB-lite"/>
    </source>
</evidence>
<dbReference type="Pfam" id="PF00954">
    <property type="entry name" value="S_locus_glycop"/>
    <property type="match status" value="1"/>
</dbReference>
<comment type="catalytic activity">
    <reaction evidence="10">
        <text>L-seryl-[protein] + ATP = O-phospho-L-seryl-[protein] + ADP + H(+)</text>
        <dbReference type="Rhea" id="RHEA:17989"/>
        <dbReference type="Rhea" id="RHEA-COMP:9863"/>
        <dbReference type="Rhea" id="RHEA-COMP:11604"/>
        <dbReference type="ChEBI" id="CHEBI:15378"/>
        <dbReference type="ChEBI" id="CHEBI:29999"/>
        <dbReference type="ChEBI" id="CHEBI:30616"/>
        <dbReference type="ChEBI" id="CHEBI:83421"/>
        <dbReference type="ChEBI" id="CHEBI:456216"/>
        <dbReference type="EC" id="2.7.11.1"/>
    </reaction>
</comment>
<evidence type="ECO:0000256" key="3">
    <source>
        <dbReference type="ARBA" id="ARBA00022692"/>
    </source>
</evidence>
<dbReference type="EMBL" id="JBBPBM010000038">
    <property type="protein sequence ID" value="KAK8527322.1"/>
    <property type="molecule type" value="Genomic_DNA"/>
</dbReference>
<keyword evidence="19" id="KW-1185">Reference proteome</keyword>
<comment type="subcellular location">
    <subcellularLocation>
        <location evidence="1">Membrane</location>
        <topology evidence="1">Single-pass membrane protein</topology>
    </subcellularLocation>
</comment>
<reference evidence="18 19" key="1">
    <citation type="journal article" date="2024" name="G3 (Bethesda)">
        <title>Genome assembly of Hibiscus sabdariffa L. provides insights into metabolisms of medicinal natural products.</title>
        <authorList>
            <person name="Kim T."/>
        </authorList>
    </citation>
    <scope>NUCLEOTIDE SEQUENCE [LARGE SCALE GENOMIC DNA]</scope>
    <source>
        <strain evidence="18">TK-2024</strain>
        <tissue evidence="18">Old leaves</tissue>
    </source>
</reference>
<keyword evidence="5 13" id="KW-1133">Transmembrane helix</keyword>
<evidence type="ECO:0000256" key="1">
    <source>
        <dbReference type="ARBA" id="ARBA00004167"/>
    </source>
</evidence>
<feature type="compositionally biased region" description="Polar residues" evidence="12">
    <location>
        <begin position="549"/>
        <end position="569"/>
    </location>
</feature>
<dbReference type="InterPro" id="IPR011009">
    <property type="entry name" value="Kinase-like_dom_sf"/>
</dbReference>
<evidence type="ECO:0000256" key="6">
    <source>
        <dbReference type="ARBA" id="ARBA00023136"/>
    </source>
</evidence>
<feature type="domain" description="Apple" evidence="17">
    <location>
        <begin position="342"/>
        <end position="426"/>
    </location>
</feature>
<feature type="domain" description="Bulb-type lectin" evidence="16">
    <location>
        <begin position="24"/>
        <end position="147"/>
    </location>
</feature>
<organism evidence="18 19">
    <name type="scientific">Hibiscus sabdariffa</name>
    <name type="common">roselle</name>
    <dbReference type="NCBI Taxonomy" id="183260"/>
    <lineage>
        <taxon>Eukaryota</taxon>
        <taxon>Viridiplantae</taxon>
        <taxon>Streptophyta</taxon>
        <taxon>Embryophyta</taxon>
        <taxon>Tracheophyta</taxon>
        <taxon>Spermatophyta</taxon>
        <taxon>Magnoliopsida</taxon>
        <taxon>eudicotyledons</taxon>
        <taxon>Gunneridae</taxon>
        <taxon>Pentapetalae</taxon>
        <taxon>rosids</taxon>
        <taxon>malvids</taxon>
        <taxon>Malvales</taxon>
        <taxon>Malvaceae</taxon>
        <taxon>Malvoideae</taxon>
        <taxon>Hibiscus</taxon>
    </lineage>
</organism>
<gene>
    <name evidence="18" type="ORF">V6N12_054540</name>
</gene>
<proteinExistence type="predicted"/>
<keyword evidence="4 14" id="KW-0732">Signal</keyword>
<keyword evidence="11" id="KW-0245">EGF-like domain</keyword>
<evidence type="ECO:0000259" key="15">
    <source>
        <dbReference type="PROSITE" id="PS50026"/>
    </source>
</evidence>
<dbReference type="Pfam" id="PF01453">
    <property type="entry name" value="B_lectin"/>
    <property type="match status" value="1"/>
</dbReference>
<feature type="domain" description="EGF-like" evidence="15">
    <location>
        <begin position="287"/>
        <end position="323"/>
    </location>
</feature>
<dbReference type="CDD" id="cd01098">
    <property type="entry name" value="PAN_AP_plant"/>
    <property type="match status" value="1"/>
</dbReference>
<evidence type="ECO:0000256" key="9">
    <source>
        <dbReference type="ARBA" id="ARBA00047899"/>
    </source>
</evidence>
<name>A0ABR2D1H3_9ROSI</name>
<dbReference type="Gene3D" id="2.90.10.10">
    <property type="entry name" value="Bulb-type lectin domain"/>
    <property type="match status" value="1"/>
</dbReference>
<evidence type="ECO:0000259" key="17">
    <source>
        <dbReference type="PROSITE" id="PS50948"/>
    </source>
</evidence>
<dbReference type="PANTHER" id="PTHR32444">
    <property type="entry name" value="BULB-TYPE LECTIN DOMAIN-CONTAINING PROTEIN"/>
    <property type="match status" value="1"/>
</dbReference>
<protein>
    <recommendedName>
        <fullName evidence="2">non-specific serine/threonine protein kinase</fullName>
        <ecNumber evidence="2">2.7.11.1</ecNumber>
    </recommendedName>
</protein>
<dbReference type="PROSITE" id="PS50927">
    <property type="entry name" value="BULB_LECTIN"/>
    <property type="match status" value="1"/>
</dbReference>
<dbReference type="PROSITE" id="PS50948">
    <property type="entry name" value="PAN"/>
    <property type="match status" value="1"/>
</dbReference>
<feature type="chain" id="PRO_5045678331" description="non-specific serine/threonine protein kinase" evidence="14">
    <location>
        <begin position="24"/>
        <end position="569"/>
    </location>
</feature>
<keyword evidence="8" id="KW-0325">Glycoprotein</keyword>
<evidence type="ECO:0000256" key="7">
    <source>
        <dbReference type="ARBA" id="ARBA00023157"/>
    </source>
</evidence>
<evidence type="ECO:0000256" key="4">
    <source>
        <dbReference type="ARBA" id="ARBA00022729"/>
    </source>
</evidence>
<dbReference type="InterPro" id="IPR003609">
    <property type="entry name" value="Pan_app"/>
</dbReference>
<dbReference type="Gene3D" id="3.30.200.20">
    <property type="entry name" value="Phosphorylase Kinase, domain 1"/>
    <property type="match status" value="1"/>
</dbReference>
<comment type="catalytic activity">
    <reaction evidence="9">
        <text>L-threonyl-[protein] + ATP = O-phospho-L-threonyl-[protein] + ADP + H(+)</text>
        <dbReference type="Rhea" id="RHEA:46608"/>
        <dbReference type="Rhea" id="RHEA-COMP:11060"/>
        <dbReference type="Rhea" id="RHEA-COMP:11605"/>
        <dbReference type="ChEBI" id="CHEBI:15378"/>
        <dbReference type="ChEBI" id="CHEBI:30013"/>
        <dbReference type="ChEBI" id="CHEBI:30616"/>
        <dbReference type="ChEBI" id="CHEBI:61977"/>
        <dbReference type="ChEBI" id="CHEBI:456216"/>
        <dbReference type="EC" id="2.7.11.1"/>
    </reaction>
</comment>
<feature type="signal peptide" evidence="14">
    <location>
        <begin position="1"/>
        <end position="23"/>
    </location>
</feature>
<dbReference type="SMART" id="SM00473">
    <property type="entry name" value="PAN_AP"/>
    <property type="match status" value="1"/>
</dbReference>
<evidence type="ECO:0000256" key="13">
    <source>
        <dbReference type="SAM" id="Phobius"/>
    </source>
</evidence>
<dbReference type="CDD" id="cd00028">
    <property type="entry name" value="B_lectin"/>
    <property type="match status" value="1"/>
</dbReference>
<dbReference type="SMART" id="SM00108">
    <property type="entry name" value="B_lectin"/>
    <property type="match status" value="1"/>
</dbReference>
<dbReference type="Pfam" id="PF08276">
    <property type="entry name" value="PAN_2"/>
    <property type="match status" value="1"/>
</dbReference>
<dbReference type="SUPFAM" id="SSF56112">
    <property type="entry name" value="Protein kinase-like (PK-like)"/>
    <property type="match status" value="1"/>
</dbReference>
<dbReference type="InterPro" id="IPR021820">
    <property type="entry name" value="S-locus_recpt_kinase_C"/>
</dbReference>
<feature type="transmembrane region" description="Helical" evidence="13">
    <location>
        <begin position="440"/>
        <end position="461"/>
    </location>
</feature>
<comment type="caution">
    <text evidence="11">Lacks conserved residue(s) required for the propagation of feature annotation.</text>
</comment>
<sequence>MEMGFYFYIVCCFLIFFSKASTAIDTISLSESLTDGKTLVSNGGSFALGFFSPYISNSNNRYLGIWYHNDPNQTVVWVANRINPIKGSTGVLKIESSGKIVLQVQNTTVVWSTNSTASVENPVLQLLDSGNLVLRDGKDINPENYLWQSFDYPSDTMLPGMKIGVDLRTGFDRRLSAWKNWDDPSPGDLTYGVELEGSPEMVLMKGLEKYYLTGVWVGNGFSGIRDVRSNPIYDYHFVWNETETYYTFSLKNKSVMSRVVLNQSERVRKRFTWNPENQTWEMFAMRPSDYCDRYGLCGPNGNCDYNKLPVCQCLTGFRPKWPERWNSSEYSGGCIHSKPLNCQTGDGFITIRRVKSPAITNPWVHKTMNLKECKAECLRNCSCMAYINLDFTGGGGSGCAMWFGDLVDIKQFQSDSDGIDLYIRVSASETELKKKAKVKLAIILAPVIAALSGLLLVVCYIRRNRRKLKGEGGFGPVYKGTLANGQEIAVKRLSKSSGQGLNEFKNEQHPDERPSMSSVVLMLGSHNELPSPKQPGFLFYNKPFEVDSSPGNDESSSRNEISLSTFEAR</sequence>
<evidence type="ECO:0000256" key="10">
    <source>
        <dbReference type="ARBA" id="ARBA00048679"/>
    </source>
</evidence>
<comment type="caution">
    <text evidence="18">The sequence shown here is derived from an EMBL/GenBank/DDBJ whole genome shotgun (WGS) entry which is preliminary data.</text>
</comment>
<dbReference type="InterPro" id="IPR000858">
    <property type="entry name" value="S_locus_glycoprot_dom"/>
</dbReference>
<dbReference type="InterPro" id="IPR001480">
    <property type="entry name" value="Bulb-type_lectin_dom"/>
</dbReference>
<dbReference type="Pfam" id="PF11883">
    <property type="entry name" value="DUF3403"/>
    <property type="match status" value="1"/>
</dbReference>
<evidence type="ECO:0000256" key="5">
    <source>
        <dbReference type="ARBA" id="ARBA00022989"/>
    </source>
</evidence>
<keyword evidence="3 13" id="KW-0812">Transmembrane</keyword>
<evidence type="ECO:0000259" key="16">
    <source>
        <dbReference type="PROSITE" id="PS50927"/>
    </source>
</evidence>
<dbReference type="InterPro" id="IPR000742">
    <property type="entry name" value="EGF"/>
</dbReference>
<dbReference type="EC" id="2.7.11.1" evidence="2"/>
<dbReference type="InterPro" id="IPR036426">
    <property type="entry name" value="Bulb-type_lectin_dom_sf"/>
</dbReference>
<evidence type="ECO:0000256" key="11">
    <source>
        <dbReference type="PROSITE-ProRule" id="PRU00076"/>
    </source>
</evidence>
<keyword evidence="7" id="KW-1015">Disulfide bond</keyword>
<evidence type="ECO:0000256" key="8">
    <source>
        <dbReference type="ARBA" id="ARBA00023180"/>
    </source>
</evidence>
<evidence type="ECO:0000313" key="18">
    <source>
        <dbReference type="EMBL" id="KAK8527322.1"/>
    </source>
</evidence>
<dbReference type="PANTHER" id="PTHR32444:SF234">
    <property type="entry name" value="RECEPTOR-LIKE SERINE_THREONINE-PROTEIN KINASE"/>
    <property type="match status" value="1"/>
</dbReference>
<evidence type="ECO:0000256" key="2">
    <source>
        <dbReference type="ARBA" id="ARBA00012513"/>
    </source>
</evidence>
<keyword evidence="6 13" id="KW-0472">Membrane</keyword>
<feature type="region of interest" description="Disordered" evidence="12">
    <location>
        <begin position="547"/>
        <end position="569"/>
    </location>
</feature>
<evidence type="ECO:0000313" key="19">
    <source>
        <dbReference type="Proteomes" id="UP001472677"/>
    </source>
</evidence>
<dbReference type="Proteomes" id="UP001472677">
    <property type="component" value="Unassembled WGS sequence"/>
</dbReference>
<dbReference type="SUPFAM" id="SSF51110">
    <property type="entry name" value="alpha-D-mannose-specific plant lectins"/>
    <property type="match status" value="1"/>
</dbReference>
<dbReference type="PROSITE" id="PS50026">
    <property type="entry name" value="EGF_3"/>
    <property type="match status" value="1"/>
</dbReference>
<evidence type="ECO:0000256" key="14">
    <source>
        <dbReference type="SAM" id="SignalP"/>
    </source>
</evidence>